<feature type="region of interest" description="Disordered" evidence="1">
    <location>
        <begin position="102"/>
        <end position="133"/>
    </location>
</feature>
<keyword evidence="3" id="KW-1185">Reference proteome</keyword>
<name>A0AAD7FM75_MYCRO</name>
<dbReference type="AlphaFoldDB" id="A0AAD7FM75"/>
<evidence type="ECO:0000256" key="1">
    <source>
        <dbReference type="SAM" id="MobiDB-lite"/>
    </source>
</evidence>
<gene>
    <name evidence="2" type="ORF">B0H17DRAFT_1149975</name>
</gene>
<sequence>MTTRYDHYYFGVPAQPSDTLNSAEVLPLGHLGRRSAPRQRPRYRDTVSDYFNIFTSAADIAQPRNAALSDLVNLCFQRTRQDTSPAFRMREYPIFGQVLASRRSAPARAGRQRRQRRKQRASQPGNLDPNRQMRILRSSIPSARDSSSRSQALHHNGINIRATACDTKNAPNSDSCRRAKGGPVRSYRPYPCRSRGGGACEVKTRRAAAHVRLVSWKGEERRHSEHRSPTHDGEEVVAGHNELDELQVDGDQVFLVQLQIPIEPANYYPLPQSNDVHFRNSTLIHILDPRTSWYKWRYFENKCSMETPVPGIARKSCAIFEAMENCVRAPGNKSSSKCIPKAFELPKQGHINLSIPMAVVWEAISTDLLQFRGMPGGRGLSVHERVQREGVQRERVQRETGDERAPSEYLPTVLTAGGIGGGPPSGPPPWSLYADFMPLWVNYHAIRYVQIQYSPVKKFQISPGHKEHRNHRNPGLIDYP</sequence>
<feature type="compositionally biased region" description="Basic residues" evidence="1">
    <location>
        <begin position="110"/>
        <end position="120"/>
    </location>
</feature>
<evidence type="ECO:0000313" key="2">
    <source>
        <dbReference type="EMBL" id="KAJ7632076.1"/>
    </source>
</evidence>
<organism evidence="2 3">
    <name type="scientific">Mycena rosella</name>
    <name type="common">Pink bonnet</name>
    <name type="synonym">Agaricus rosellus</name>
    <dbReference type="NCBI Taxonomy" id="1033263"/>
    <lineage>
        <taxon>Eukaryota</taxon>
        <taxon>Fungi</taxon>
        <taxon>Dikarya</taxon>
        <taxon>Basidiomycota</taxon>
        <taxon>Agaricomycotina</taxon>
        <taxon>Agaricomycetes</taxon>
        <taxon>Agaricomycetidae</taxon>
        <taxon>Agaricales</taxon>
        <taxon>Marasmiineae</taxon>
        <taxon>Mycenaceae</taxon>
        <taxon>Mycena</taxon>
    </lineage>
</organism>
<dbReference type="Proteomes" id="UP001221757">
    <property type="component" value="Unassembled WGS sequence"/>
</dbReference>
<comment type="caution">
    <text evidence="2">The sequence shown here is derived from an EMBL/GenBank/DDBJ whole genome shotgun (WGS) entry which is preliminary data.</text>
</comment>
<evidence type="ECO:0000313" key="3">
    <source>
        <dbReference type="Proteomes" id="UP001221757"/>
    </source>
</evidence>
<feature type="region of interest" description="Disordered" evidence="1">
    <location>
        <begin position="164"/>
        <end position="183"/>
    </location>
</feature>
<feature type="region of interest" description="Disordered" evidence="1">
    <location>
        <begin position="461"/>
        <end position="480"/>
    </location>
</feature>
<protein>
    <submittedName>
        <fullName evidence="2">Uncharacterized protein</fullName>
    </submittedName>
</protein>
<dbReference type="EMBL" id="JARKIE010000494">
    <property type="protein sequence ID" value="KAJ7632076.1"/>
    <property type="molecule type" value="Genomic_DNA"/>
</dbReference>
<accession>A0AAD7FM75</accession>
<proteinExistence type="predicted"/>
<reference evidence="2" key="1">
    <citation type="submission" date="2023-03" db="EMBL/GenBank/DDBJ databases">
        <title>Massive genome expansion in bonnet fungi (Mycena s.s.) driven by repeated elements and novel gene families across ecological guilds.</title>
        <authorList>
            <consortium name="Lawrence Berkeley National Laboratory"/>
            <person name="Harder C.B."/>
            <person name="Miyauchi S."/>
            <person name="Viragh M."/>
            <person name="Kuo A."/>
            <person name="Thoen E."/>
            <person name="Andreopoulos B."/>
            <person name="Lu D."/>
            <person name="Skrede I."/>
            <person name="Drula E."/>
            <person name="Henrissat B."/>
            <person name="Morin E."/>
            <person name="Kohler A."/>
            <person name="Barry K."/>
            <person name="LaButti K."/>
            <person name="Morin E."/>
            <person name="Salamov A."/>
            <person name="Lipzen A."/>
            <person name="Mereny Z."/>
            <person name="Hegedus B."/>
            <person name="Baldrian P."/>
            <person name="Stursova M."/>
            <person name="Weitz H."/>
            <person name="Taylor A."/>
            <person name="Grigoriev I.V."/>
            <person name="Nagy L.G."/>
            <person name="Martin F."/>
            <person name="Kauserud H."/>
        </authorList>
    </citation>
    <scope>NUCLEOTIDE SEQUENCE</scope>
    <source>
        <strain evidence="2">CBHHK067</strain>
    </source>
</reference>